<dbReference type="Proteomes" id="UP000712281">
    <property type="component" value="Unassembled WGS sequence"/>
</dbReference>
<name>A0A8S9JPD3_BRACR</name>
<proteinExistence type="predicted"/>
<accession>A0A8S9JPD3</accession>
<evidence type="ECO:0000256" key="1">
    <source>
        <dbReference type="SAM" id="MobiDB-lite"/>
    </source>
</evidence>
<evidence type="ECO:0000313" key="3">
    <source>
        <dbReference type="Proteomes" id="UP000712281"/>
    </source>
</evidence>
<dbReference type="AlphaFoldDB" id="A0A8S9JPD3"/>
<comment type="caution">
    <text evidence="2">The sequence shown here is derived from an EMBL/GenBank/DDBJ whole genome shotgun (WGS) entry which is preliminary data.</text>
</comment>
<protein>
    <submittedName>
        <fullName evidence="2">Uncharacterized protein</fullName>
    </submittedName>
</protein>
<dbReference type="EMBL" id="QGKW02001660">
    <property type="protein sequence ID" value="KAF2583317.1"/>
    <property type="molecule type" value="Genomic_DNA"/>
</dbReference>
<evidence type="ECO:0000313" key="2">
    <source>
        <dbReference type="EMBL" id="KAF2583317.1"/>
    </source>
</evidence>
<reference evidence="2" key="1">
    <citation type="submission" date="2019-12" db="EMBL/GenBank/DDBJ databases">
        <title>Genome sequencing and annotation of Brassica cretica.</title>
        <authorList>
            <person name="Studholme D.J."/>
            <person name="Sarris P.F."/>
        </authorList>
    </citation>
    <scope>NUCLEOTIDE SEQUENCE</scope>
    <source>
        <strain evidence="2">PFS-001/15</strain>
        <tissue evidence="2">Leaf</tissue>
    </source>
</reference>
<organism evidence="2 3">
    <name type="scientific">Brassica cretica</name>
    <name type="common">Mustard</name>
    <dbReference type="NCBI Taxonomy" id="69181"/>
    <lineage>
        <taxon>Eukaryota</taxon>
        <taxon>Viridiplantae</taxon>
        <taxon>Streptophyta</taxon>
        <taxon>Embryophyta</taxon>
        <taxon>Tracheophyta</taxon>
        <taxon>Spermatophyta</taxon>
        <taxon>Magnoliopsida</taxon>
        <taxon>eudicotyledons</taxon>
        <taxon>Gunneridae</taxon>
        <taxon>Pentapetalae</taxon>
        <taxon>rosids</taxon>
        <taxon>malvids</taxon>
        <taxon>Brassicales</taxon>
        <taxon>Brassicaceae</taxon>
        <taxon>Brassiceae</taxon>
        <taxon>Brassica</taxon>
    </lineage>
</organism>
<sequence length="217" mass="24820">MSLYPLSWFDELYTLSWFDDAQTFPSPAKYDWAYPSRDQPIRILRNTRVVVDQLTGASIGGTQPEPQYCVVPEELLRYSLSYDKKVASAQTFQSPAKYDWAYPSRDQPICILRNTRVVVDQLTGASIGGTHPEPQYCVVPEELLRCHNIQTYLRLRGAGYRRYSCQPYNINPKTNRHGFPSPQGSKPSPGIKYMSTSSSLGKPQQRDKKLMRNAFKL</sequence>
<feature type="region of interest" description="Disordered" evidence="1">
    <location>
        <begin position="171"/>
        <end position="217"/>
    </location>
</feature>
<gene>
    <name evidence="2" type="ORF">F2Q68_00001816</name>
</gene>